<dbReference type="Proteomes" id="UP001610063">
    <property type="component" value="Unassembled WGS sequence"/>
</dbReference>
<organism evidence="2 3">
    <name type="scientific">Marinoscillum luteum</name>
    <dbReference type="NCBI Taxonomy" id="861051"/>
    <lineage>
        <taxon>Bacteria</taxon>
        <taxon>Pseudomonadati</taxon>
        <taxon>Bacteroidota</taxon>
        <taxon>Cytophagia</taxon>
        <taxon>Cytophagales</taxon>
        <taxon>Reichenbachiellaceae</taxon>
        <taxon>Marinoscillum</taxon>
    </lineage>
</organism>
<dbReference type="EMBL" id="JBIPKE010000014">
    <property type="protein sequence ID" value="MFH6983069.1"/>
    <property type="molecule type" value="Genomic_DNA"/>
</dbReference>
<dbReference type="RefSeq" id="WP_159584207.1">
    <property type="nucleotide sequence ID" value="NZ_JBIPKE010000014.1"/>
</dbReference>
<evidence type="ECO:0000313" key="3">
    <source>
        <dbReference type="Proteomes" id="UP001610063"/>
    </source>
</evidence>
<comment type="caution">
    <text evidence="2">The sequence shown here is derived from an EMBL/GenBank/DDBJ whole genome shotgun (WGS) entry which is preliminary data.</text>
</comment>
<dbReference type="InterPro" id="IPR007421">
    <property type="entry name" value="Schlafen_AlbA_2_dom"/>
</dbReference>
<dbReference type="InterPro" id="IPR038461">
    <property type="entry name" value="Schlafen_AlbA_2_dom_sf"/>
</dbReference>
<evidence type="ECO:0000259" key="1">
    <source>
        <dbReference type="Pfam" id="PF04326"/>
    </source>
</evidence>
<sequence>MELHEIKRLIYGGESDLVEFKRKIAHPEKVIREVVAFANTKGGHLFVGVDDDRSIVGCKYAEEEDFLLQKAIRELCRPSIAFEVHTFQLTEKRGLLHYHILPGKKKPYYAFEKKQHRYGKAFVRVGDRSIQASPEIRKILKFNNQPQDTHFAYGLNEKLLFNYLNENEKVTVNQFRELTGLDYPSASHTMVQMVIANVLKIIPREQEDWYMAVE</sequence>
<proteinExistence type="predicted"/>
<keyword evidence="3" id="KW-1185">Reference proteome</keyword>
<name>A0ABW7N6D9_9BACT</name>
<evidence type="ECO:0000313" key="2">
    <source>
        <dbReference type="EMBL" id="MFH6983069.1"/>
    </source>
</evidence>
<dbReference type="PANTHER" id="PTHR30595">
    <property type="entry name" value="GLPR-RELATED TRANSCRIPTIONAL REPRESSOR"/>
    <property type="match status" value="1"/>
</dbReference>
<dbReference type="Pfam" id="PF04326">
    <property type="entry name" value="SLFN_AlbA_2"/>
    <property type="match status" value="1"/>
</dbReference>
<gene>
    <name evidence="2" type="ORF">ACHKAR_06445</name>
</gene>
<protein>
    <submittedName>
        <fullName evidence="2">Helix-turn-helix domain-containing protein</fullName>
    </submittedName>
</protein>
<dbReference type="Gene3D" id="3.30.950.30">
    <property type="entry name" value="Schlafen, AAA domain"/>
    <property type="match status" value="1"/>
</dbReference>
<feature type="domain" description="Schlafen AlbA-2" evidence="1">
    <location>
        <begin position="14"/>
        <end position="132"/>
    </location>
</feature>
<accession>A0ABW7N6D9</accession>
<dbReference type="PANTHER" id="PTHR30595:SF6">
    <property type="entry name" value="SCHLAFEN ALBA-2 DOMAIN-CONTAINING PROTEIN"/>
    <property type="match status" value="1"/>
</dbReference>
<reference evidence="2 3" key="1">
    <citation type="journal article" date="2013" name="Int. J. Syst. Evol. Microbiol.">
        <title>Marinoscillum luteum sp. nov., isolated from marine sediment.</title>
        <authorList>
            <person name="Cha I.T."/>
            <person name="Park S.J."/>
            <person name="Kim S.J."/>
            <person name="Kim J.G."/>
            <person name="Jung M.Y."/>
            <person name="Shin K.S."/>
            <person name="Kwon K.K."/>
            <person name="Yang S.H."/>
            <person name="Seo Y.S."/>
            <person name="Rhee S.K."/>
        </authorList>
    </citation>
    <scope>NUCLEOTIDE SEQUENCE [LARGE SCALE GENOMIC DNA]</scope>
    <source>
        <strain evidence="2 3">KCTC 23939</strain>
    </source>
</reference>